<feature type="compositionally biased region" description="Basic and acidic residues" evidence="3">
    <location>
        <begin position="340"/>
        <end position="356"/>
    </location>
</feature>
<protein>
    <recommendedName>
        <fullName evidence="4">C3H1-type domain-containing protein</fullName>
    </recommendedName>
</protein>
<dbReference type="GO" id="GO:0002181">
    <property type="term" value="P:cytoplasmic translation"/>
    <property type="evidence" value="ECO:0007669"/>
    <property type="project" value="TreeGrafter"/>
</dbReference>
<dbReference type="SMART" id="SM00356">
    <property type="entry name" value="ZnF_C3H1"/>
    <property type="match status" value="2"/>
</dbReference>
<dbReference type="PROSITE" id="PS50103">
    <property type="entry name" value="ZF_C3H1"/>
    <property type="match status" value="2"/>
</dbReference>
<dbReference type="InterPro" id="IPR000571">
    <property type="entry name" value="Znf_CCCH"/>
</dbReference>
<dbReference type="Gene3D" id="4.10.1000.10">
    <property type="entry name" value="Zinc finger, CCCH-type"/>
    <property type="match status" value="1"/>
</dbReference>
<feature type="compositionally biased region" description="Basic and acidic residues" evidence="3">
    <location>
        <begin position="75"/>
        <end position="85"/>
    </location>
</feature>
<feature type="domain" description="C3H1-type" evidence="4">
    <location>
        <begin position="110"/>
        <end position="138"/>
    </location>
</feature>
<dbReference type="GO" id="GO:0005829">
    <property type="term" value="C:cytosol"/>
    <property type="evidence" value="ECO:0007669"/>
    <property type="project" value="TreeGrafter"/>
</dbReference>
<keyword evidence="1" id="KW-0863">Zinc-finger</keyword>
<evidence type="ECO:0000256" key="1">
    <source>
        <dbReference type="PROSITE-ProRule" id="PRU00723"/>
    </source>
</evidence>
<dbReference type="PANTHER" id="PTHR12681">
    <property type="entry name" value="ZINC FINGER-CONTAINING PROTEIN P48ZNF"/>
    <property type="match status" value="1"/>
</dbReference>
<dbReference type="EMBL" id="HBFA01009835">
    <property type="protein sequence ID" value="CAD8657957.1"/>
    <property type="molecule type" value="Transcribed_RNA"/>
</dbReference>
<dbReference type="PANTHER" id="PTHR12681:SF0">
    <property type="entry name" value="ZINC FINGER CCCH DOMAIN-CONTAINING PROTEIN 15"/>
    <property type="match status" value="1"/>
</dbReference>
<evidence type="ECO:0000256" key="2">
    <source>
        <dbReference type="SAM" id="Coils"/>
    </source>
</evidence>
<feature type="domain" description="C3H1-type" evidence="4">
    <location>
        <begin position="184"/>
        <end position="221"/>
    </location>
</feature>
<sequence length="438" mass="48654">MGKTPAQENRAQAKKQGMAHDKMKSDAAKEAHKLKQLANKDLGFGKAKGAGMNTKAEKEKQRLRDLADPTTELGRAAERERRKKQKEELEYLLHKKGISVKQPPLEEGQDPKTVLCEFFRYACCSKTGDRCKFSHDMGIVAKMQAKKRELEREKLEEKRNIYETQEDLEAVIDNKHGDEANSKNATTIICKHFLEAIETTKYGWFWNCPSGPTCQYKHKLPEGYVLKKDLRQMLIDERMNRKTDTDILADKLADLEMGDNKGSTVMTDEVFADWRKRKFTQRAELAAAAVAARQKKNLFTGKELMEKGEIGIEDDEAMDVGEFLQDIKDRDEAAITAAAKEAEQKAATAKAERENEPAEPAAPPQVEATASAEAPPDAPPAETAAPPPPPPEAPAAEPDDGLTPTMRKKLKKKQQQEEMARQLAEKKAAAAAAAAGDA</sequence>
<feature type="zinc finger region" description="C3H1-type" evidence="1">
    <location>
        <begin position="110"/>
        <end position="138"/>
    </location>
</feature>
<feature type="region of interest" description="Disordered" evidence="3">
    <location>
        <begin position="1"/>
        <end position="85"/>
    </location>
</feature>
<feature type="compositionally biased region" description="Polar residues" evidence="3">
    <location>
        <begin position="1"/>
        <end position="10"/>
    </location>
</feature>
<evidence type="ECO:0000256" key="3">
    <source>
        <dbReference type="SAM" id="MobiDB-lite"/>
    </source>
</evidence>
<dbReference type="GO" id="GO:0008270">
    <property type="term" value="F:zinc ion binding"/>
    <property type="evidence" value="ECO:0007669"/>
    <property type="project" value="UniProtKB-KW"/>
</dbReference>
<feature type="compositionally biased region" description="Low complexity" evidence="3">
    <location>
        <begin position="429"/>
        <end position="438"/>
    </location>
</feature>
<keyword evidence="1" id="KW-0479">Metal-binding</keyword>
<reference evidence="5" key="1">
    <citation type="submission" date="2021-01" db="EMBL/GenBank/DDBJ databases">
        <authorList>
            <person name="Corre E."/>
            <person name="Pelletier E."/>
            <person name="Niang G."/>
            <person name="Scheremetjew M."/>
            <person name="Finn R."/>
            <person name="Kale V."/>
            <person name="Holt S."/>
            <person name="Cochrane G."/>
            <person name="Meng A."/>
            <person name="Brown T."/>
            <person name="Cohen L."/>
        </authorList>
    </citation>
    <scope>NUCLEOTIDE SEQUENCE</scope>
    <source>
        <strain evidence="5">CCMP722</strain>
    </source>
</reference>
<dbReference type="GO" id="GO:0003729">
    <property type="term" value="F:mRNA binding"/>
    <property type="evidence" value="ECO:0007669"/>
    <property type="project" value="TreeGrafter"/>
</dbReference>
<feature type="compositionally biased region" description="Basic and acidic residues" evidence="3">
    <location>
        <begin position="55"/>
        <end position="67"/>
    </location>
</feature>
<evidence type="ECO:0000259" key="4">
    <source>
        <dbReference type="PROSITE" id="PS50103"/>
    </source>
</evidence>
<feature type="compositionally biased region" description="Basic and acidic residues" evidence="3">
    <location>
        <begin position="414"/>
        <end position="428"/>
    </location>
</feature>
<feature type="zinc finger region" description="C3H1-type" evidence="1">
    <location>
        <begin position="184"/>
        <end position="221"/>
    </location>
</feature>
<feature type="coiled-coil region" evidence="2">
    <location>
        <begin position="140"/>
        <end position="167"/>
    </location>
</feature>
<name>A0A7S0N231_9CHLO</name>
<feature type="compositionally biased region" description="Basic and acidic residues" evidence="3">
    <location>
        <begin position="18"/>
        <end position="33"/>
    </location>
</feature>
<accession>A0A7S0N231</accession>
<organism evidence="5">
    <name type="scientific">Pyramimonas obovata</name>
    <dbReference type="NCBI Taxonomy" id="1411642"/>
    <lineage>
        <taxon>Eukaryota</taxon>
        <taxon>Viridiplantae</taxon>
        <taxon>Chlorophyta</taxon>
        <taxon>Pyramimonadophyceae</taxon>
        <taxon>Pyramimonadales</taxon>
        <taxon>Pyramimonadaceae</taxon>
        <taxon>Pyramimonas</taxon>
        <taxon>Pyramimonas incertae sedis</taxon>
    </lineage>
</organism>
<proteinExistence type="predicted"/>
<keyword evidence="2" id="KW-0175">Coiled coil</keyword>
<dbReference type="AlphaFoldDB" id="A0A7S0N231"/>
<feature type="region of interest" description="Disordered" evidence="3">
    <location>
        <begin position="339"/>
        <end position="438"/>
    </location>
</feature>
<evidence type="ECO:0000313" key="5">
    <source>
        <dbReference type="EMBL" id="CAD8657957.1"/>
    </source>
</evidence>
<feature type="compositionally biased region" description="Low complexity" evidence="3">
    <location>
        <begin position="364"/>
        <end position="384"/>
    </location>
</feature>
<keyword evidence="1" id="KW-0862">Zinc</keyword>
<gene>
    <name evidence="5" type="ORF">POBO1169_LOCUS5176</name>
</gene>